<dbReference type="Gene3D" id="1.10.260.40">
    <property type="entry name" value="lambda repressor-like DNA-binding domains"/>
    <property type="match status" value="1"/>
</dbReference>
<proteinExistence type="predicted"/>
<feature type="region of interest" description="Disordered" evidence="1">
    <location>
        <begin position="201"/>
        <end position="234"/>
    </location>
</feature>
<dbReference type="PROSITE" id="PS50943">
    <property type="entry name" value="HTH_CROC1"/>
    <property type="match status" value="1"/>
</dbReference>
<feature type="domain" description="HTH cro/C1-type" evidence="2">
    <location>
        <begin position="71"/>
        <end position="111"/>
    </location>
</feature>
<dbReference type="SUPFAM" id="SSF47413">
    <property type="entry name" value="lambda repressor-like DNA-binding domains"/>
    <property type="match status" value="1"/>
</dbReference>
<dbReference type="GO" id="GO:0003677">
    <property type="term" value="F:DNA binding"/>
    <property type="evidence" value="ECO:0007669"/>
    <property type="project" value="InterPro"/>
</dbReference>
<reference evidence="3 4" key="2">
    <citation type="submission" date="2020-03" db="EMBL/GenBank/DDBJ databases">
        <authorList>
            <person name="Ichikawa N."/>
            <person name="Kimura A."/>
            <person name="Kitahashi Y."/>
            <person name="Uohara A."/>
        </authorList>
    </citation>
    <scope>NUCLEOTIDE SEQUENCE [LARGE SCALE GENOMIC DNA]</scope>
    <source>
        <strain evidence="3 4">NBRC 105367</strain>
    </source>
</reference>
<keyword evidence="4" id="KW-1185">Reference proteome</keyword>
<evidence type="ECO:0000256" key="1">
    <source>
        <dbReference type="SAM" id="MobiDB-lite"/>
    </source>
</evidence>
<dbReference type="EMBL" id="AP022871">
    <property type="protein sequence ID" value="BCB87569.1"/>
    <property type="molecule type" value="Genomic_DNA"/>
</dbReference>
<dbReference type="AlphaFoldDB" id="A0A6F8YNE9"/>
<evidence type="ECO:0000313" key="3">
    <source>
        <dbReference type="EMBL" id="BCB87569.1"/>
    </source>
</evidence>
<dbReference type="CDD" id="cd00093">
    <property type="entry name" value="HTH_XRE"/>
    <property type="match status" value="1"/>
</dbReference>
<dbReference type="Pfam" id="PF13560">
    <property type="entry name" value="HTH_31"/>
    <property type="match status" value="1"/>
</dbReference>
<protein>
    <recommendedName>
        <fullName evidence="2">HTH cro/C1-type domain-containing protein</fullName>
    </recommendedName>
</protein>
<dbReference type="InterPro" id="IPR010982">
    <property type="entry name" value="Lambda_DNA-bd_dom_sf"/>
</dbReference>
<dbReference type="KEGG" id="psuu:Psuf_048820"/>
<dbReference type="Proteomes" id="UP000503011">
    <property type="component" value="Chromosome"/>
</dbReference>
<organism evidence="3 4">
    <name type="scientific">Phytohabitans suffuscus</name>
    <dbReference type="NCBI Taxonomy" id="624315"/>
    <lineage>
        <taxon>Bacteria</taxon>
        <taxon>Bacillati</taxon>
        <taxon>Actinomycetota</taxon>
        <taxon>Actinomycetes</taxon>
        <taxon>Micromonosporales</taxon>
        <taxon>Micromonosporaceae</taxon>
    </lineage>
</organism>
<reference evidence="3 4" key="1">
    <citation type="submission" date="2020-03" db="EMBL/GenBank/DDBJ databases">
        <title>Whole genome shotgun sequence of Phytohabitans suffuscus NBRC 105367.</title>
        <authorList>
            <person name="Komaki H."/>
            <person name="Tamura T."/>
        </authorList>
    </citation>
    <scope>NUCLEOTIDE SEQUENCE [LARGE SCALE GENOMIC DNA]</scope>
    <source>
        <strain evidence="3 4">NBRC 105367</strain>
    </source>
</reference>
<dbReference type="InterPro" id="IPR001387">
    <property type="entry name" value="Cro/C1-type_HTH"/>
</dbReference>
<accession>A0A6F8YNE9</accession>
<evidence type="ECO:0000259" key="2">
    <source>
        <dbReference type="PROSITE" id="PS50943"/>
    </source>
</evidence>
<gene>
    <name evidence="3" type="ORF">Psuf_048820</name>
</gene>
<name>A0A6F8YNE9_9ACTN</name>
<feature type="compositionally biased region" description="Low complexity" evidence="1">
    <location>
        <begin position="201"/>
        <end position="217"/>
    </location>
</feature>
<sequence length="234" mass="25408">MNRAGAGVPVSSPTHPAPALRASLMTMVDKVRSLVGGKDGGAQPDYDELEQLKNNLRVIYRRQGEQSYRVLAAQTGLSAATISRIFNATKPPKWSNLQLVLAALGVTQAQQEADWHPLWSSAQDRIKPLGEPAGFAEKPDTPRDPQRTVCRWCGVEVEAAQADVHATWHKETTERLGRMDGLLRAMEHRMRRLPLGIAGAGNQTPAAATQAPPTETGVPRQVATGKRTRGGDRL</sequence>
<evidence type="ECO:0000313" key="4">
    <source>
        <dbReference type="Proteomes" id="UP000503011"/>
    </source>
</evidence>